<dbReference type="AlphaFoldDB" id="A0A517TT53"/>
<dbReference type="Pfam" id="PF03932">
    <property type="entry name" value="CutC"/>
    <property type="match status" value="1"/>
</dbReference>
<gene>
    <name evidence="2 3" type="primary">cutC</name>
    <name evidence="3" type="ORF">I41_07020</name>
</gene>
<comment type="caution">
    <text evidence="2">Once thought to be involved in copper homeostasis, experiments in E.coli have shown this is not the case.</text>
</comment>
<reference evidence="3 4" key="1">
    <citation type="submission" date="2019-02" db="EMBL/GenBank/DDBJ databases">
        <title>Deep-cultivation of Planctomycetes and their phenomic and genomic characterization uncovers novel biology.</title>
        <authorList>
            <person name="Wiegand S."/>
            <person name="Jogler M."/>
            <person name="Boedeker C."/>
            <person name="Pinto D."/>
            <person name="Vollmers J."/>
            <person name="Rivas-Marin E."/>
            <person name="Kohn T."/>
            <person name="Peeters S.H."/>
            <person name="Heuer A."/>
            <person name="Rast P."/>
            <person name="Oberbeckmann S."/>
            <person name="Bunk B."/>
            <person name="Jeske O."/>
            <person name="Meyerdierks A."/>
            <person name="Storesund J.E."/>
            <person name="Kallscheuer N."/>
            <person name="Luecker S."/>
            <person name="Lage O.M."/>
            <person name="Pohl T."/>
            <person name="Merkel B.J."/>
            <person name="Hornburger P."/>
            <person name="Mueller R.-W."/>
            <person name="Bruemmer F."/>
            <person name="Labrenz M."/>
            <person name="Spormann A.M."/>
            <person name="Op den Camp H."/>
            <person name="Overmann J."/>
            <person name="Amann R."/>
            <person name="Jetten M.S.M."/>
            <person name="Mascher T."/>
            <person name="Medema M.H."/>
            <person name="Devos D.P."/>
            <person name="Kaster A.-K."/>
            <person name="Ovreas L."/>
            <person name="Rohde M."/>
            <person name="Galperin M.Y."/>
            <person name="Jogler C."/>
        </authorList>
    </citation>
    <scope>NUCLEOTIDE SEQUENCE [LARGE SCALE GENOMIC DNA]</scope>
    <source>
        <strain evidence="3 4">I41</strain>
    </source>
</reference>
<name>A0A517TT53_9BACT</name>
<protein>
    <recommendedName>
        <fullName evidence="2">PF03932 family protein CutC</fullName>
    </recommendedName>
</protein>
<dbReference type="GO" id="GO:0005507">
    <property type="term" value="F:copper ion binding"/>
    <property type="evidence" value="ECO:0007669"/>
    <property type="project" value="TreeGrafter"/>
</dbReference>
<comment type="subcellular location">
    <subcellularLocation>
        <location evidence="2">Cytoplasm</location>
    </subcellularLocation>
</comment>
<evidence type="ECO:0000256" key="1">
    <source>
        <dbReference type="ARBA" id="ARBA00007768"/>
    </source>
</evidence>
<proteinExistence type="inferred from homology"/>
<comment type="similarity">
    <text evidence="1 2">Belongs to the CutC family.</text>
</comment>
<keyword evidence="2" id="KW-0963">Cytoplasm</keyword>
<dbReference type="InterPro" id="IPR005627">
    <property type="entry name" value="CutC-like"/>
</dbReference>
<dbReference type="Proteomes" id="UP000317909">
    <property type="component" value="Chromosome"/>
</dbReference>
<dbReference type="GO" id="GO:0005737">
    <property type="term" value="C:cytoplasm"/>
    <property type="evidence" value="ECO:0007669"/>
    <property type="project" value="UniProtKB-SubCell"/>
</dbReference>
<dbReference type="HAMAP" id="MF_00795">
    <property type="entry name" value="CutC"/>
    <property type="match status" value="1"/>
</dbReference>
<evidence type="ECO:0000313" key="4">
    <source>
        <dbReference type="Proteomes" id="UP000317909"/>
    </source>
</evidence>
<dbReference type="InterPro" id="IPR036822">
    <property type="entry name" value="CutC-like_dom_sf"/>
</dbReference>
<dbReference type="EMBL" id="CP036339">
    <property type="protein sequence ID" value="QDT71543.1"/>
    <property type="molecule type" value="Genomic_DNA"/>
</dbReference>
<dbReference type="SUPFAM" id="SSF110395">
    <property type="entry name" value="CutC-like"/>
    <property type="match status" value="1"/>
</dbReference>
<organism evidence="3 4">
    <name type="scientific">Lacipirellula limnantheis</name>
    <dbReference type="NCBI Taxonomy" id="2528024"/>
    <lineage>
        <taxon>Bacteria</taxon>
        <taxon>Pseudomonadati</taxon>
        <taxon>Planctomycetota</taxon>
        <taxon>Planctomycetia</taxon>
        <taxon>Pirellulales</taxon>
        <taxon>Lacipirellulaceae</taxon>
        <taxon>Lacipirellula</taxon>
    </lineage>
</organism>
<dbReference type="Gene3D" id="3.20.20.380">
    <property type="entry name" value="Copper homeostasis (CutC) domain"/>
    <property type="match status" value="1"/>
</dbReference>
<evidence type="ECO:0000313" key="3">
    <source>
        <dbReference type="EMBL" id="QDT71543.1"/>
    </source>
</evidence>
<dbReference type="OrthoDB" id="9815677at2"/>
<keyword evidence="4" id="KW-1185">Reference proteome</keyword>
<accession>A0A517TT53</accession>
<dbReference type="KEGG" id="llh:I41_07020"/>
<dbReference type="PANTHER" id="PTHR12598:SF0">
    <property type="entry name" value="COPPER HOMEOSTASIS PROTEIN CUTC HOMOLOG"/>
    <property type="match status" value="1"/>
</dbReference>
<sequence length="257" mass="26516">MPTKMSLPPKIMLEVCVGSVADASAAIAAGADRLELCAGLELGGLTPSLGLVETVLAMSSLPVIAMLRPRAGGFHYNHAEFEAMLRDADRFLAAGVAGVAFGILDHLGRIDEGRSREVVERVGTREAVFHRAFDFVADQFAALDVLAGIGATRILTSGGQPTALAGASQLRELATRAGGRLQLMAGGGITATNVAEVLATAGVCQVHIGASGPADDQSLSVDAPINLCDQRFFHGVAYRAVIQENVVATATALRGAN</sequence>
<evidence type="ECO:0000256" key="2">
    <source>
        <dbReference type="HAMAP-Rule" id="MF_00795"/>
    </source>
</evidence>
<dbReference type="PANTHER" id="PTHR12598">
    <property type="entry name" value="COPPER HOMEOSTASIS PROTEIN CUTC"/>
    <property type="match status" value="1"/>
</dbReference>